<proteinExistence type="predicted"/>
<evidence type="ECO:0000256" key="1">
    <source>
        <dbReference type="SAM" id="MobiDB-lite"/>
    </source>
</evidence>
<sequence length="447" mass="50318">MTKKRHLCTCPNKPEGKPPNDVEATQLVGDPKPPRKDGKKCSGILERIWNIVTLKPGTSSVVFPSTSAPDSPLPDPLYCLSSLHCNPRFCDPIRQEESPWTASLKLTWFKAGCSLNKLSPQQLRYAEERRGWERVDCNFYPDKPIPPWWRMTENLDNCVEDKISTDTRIDPLHPSRLVYTRTISFNYYKASSGLKIRTPSHASSPVAARVDLCVSSKDSNWLQNLEKGDFISVDGFFSGITAVVAVGLAWEHVHCGMCEIDRGVQDVSGVFDFYWLASNGWAPDIDPWLEYWHNIPPRLRPFAGDNTAILLDVNNEMLRRTAHDSLALHLSAGDFYFFGCRLDPTGDWDGVVRSLSGWIQVSAHSMFIENKSRTMGNFAILLQPGSPPIVPRWERLTVEEQNAKEDARHAAGCSENATGNGQWSSVANGFMQRGLVRDWEWLNHTSV</sequence>
<accession>A0AAJ0BND6</accession>
<evidence type="ECO:0000313" key="2">
    <source>
        <dbReference type="EMBL" id="KAK1760012.1"/>
    </source>
</evidence>
<keyword evidence="3" id="KW-1185">Reference proteome</keyword>
<name>A0AAJ0BND6_9PEZI</name>
<evidence type="ECO:0000313" key="3">
    <source>
        <dbReference type="Proteomes" id="UP001239445"/>
    </source>
</evidence>
<organism evidence="2 3">
    <name type="scientific">Echria macrotheca</name>
    <dbReference type="NCBI Taxonomy" id="438768"/>
    <lineage>
        <taxon>Eukaryota</taxon>
        <taxon>Fungi</taxon>
        <taxon>Dikarya</taxon>
        <taxon>Ascomycota</taxon>
        <taxon>Pezizomycotina</taxon>
        <taxon>Sordariomycetes</taxon>
        <taxon>Sordariomycetidae</taxon>
        <taxon>Sordariales</taxon>
        <taxon>Schizotheciaceae</taxon>
        <taxon>Echria</taxon>
    </lineage>
</organism>
<dbReference type="EMBL" id="MU839828">
    <property type="protein sequence ID" value="KAK1760012.1"/>
    <property type="molecule type" value="Genomic_DNA"/>
</dbReference>
<reference evidence="2" key="1">
    <citation type="submission" date="2023-06" db="EMBL/GenBank/DDBJ databases">
        <title>Genome-scale phylogeny and comparative genomics of the fungal order Sordariales.</title>
        <authorList>
            <consortium name="Lawrence Berkeley National Laboratory"/>
            <person name="Hensen N."/>
            <person name="Bonometti L."/>
            <person name="Westerberg I."/>
            <person name="Brannstrom I.O."/>
            <person name="Guillou S."/>
            <person name="Cros-Aarteil S."/>
            <person name="Calhoun S."/>
            <person name="Haridas S."/>
            <person name="Kuo A."/>
            <person name="Mondo S."/>
            <person name="Pangilinan J."/>
            <person name="Riley R."/>
            <person name="Labutti K."/>
            <person name="Andreopoulos B."/>
            <person name="Lipzen A."/>
            <person name="Chen C."/>
            <person name="Yanf M."/>
            <person name="Daum C."/>
            <person name="Ng V."/>
            <person name="Clum A."/>
            <person name="Steindorff A."/>
            <person name="Ohm R."/>
            <person name="Martin F."/>
            <person name="Silar P."/>
            <person name="Natvig D."/>
            <person name="Lalanne C."/>
            <person name="Gautier V."/>
            <person name="Ament-Velasquez S.L."/>
            <person name="Kruys A."/>
            <person name="Hutchinson M.I."/>
            <person name="Powell A.J."/>
            <person name="Barry K."/>
            <person name="Miller A.N."/>
            <person name="Grigoriev I.V."/>
            <person name="Debuchy R."/>
            <person name="Gladieux P."/>
            <person name="Thoren M.H."/>
            <person name="Johannesson H."/>
        </authorList>
    </citation>
    <scope>NUCLEOTIDE SEQUENCE</scope>
    <source>
        <strain evidence="2">PSN4</strain>
    </source>
</reference>
<dbReference type="Proteomes" id="UP001239445">
    <property type="component" value="Unassembled WGS sequence"/>
</dbReference>
<feature type="region of interest" description="Disordered" evidence="1">
    <location>
        <begin position="1"/>
        <end position="39"/>
    </location>
</feature>
<gene>
    <name evidence="2" type="ORF">QBC47DRAFT_398820</name>
</gene>
<dbReference type="AlphaFoldDB" id="A0AAJ0BND6"/>
<comment type="caution">
    <text evidence="2">The sequence shown here is derived from an EMBL/GenBank/DDBJ whole genome shotgun (WGS) entry which is preliminary data.</text>
</comment>
<protein>
    <submittedName>
        <fullName evidence="2">Uncharacterized protein</fullName>
    </submittedName>
</protein>